<accession>A0A8H8S1P3</accession>
<keyword evidence="1" id="KW-0175">Coiled coil</keyword>
<evidence type="ECO:0000256" key="1">
    <source>
        <dbReference type="SAM" id="Coils"/>
    </source>
</evidence>
<dbReference type="Proteomes" id="UP000462212">
    <property type="component" value="Unassembled WGS sequence"/>
</dbReference>
<organism evidence="2 3">
    <name type="scientific">Lachnellula subtilissima</name>
    <dbReference type="NCBI Taxonomy" id="602034"/>
    <lineage>
        <taxon>Eukaryota</taxon>
        <taxon>Fungi</taxon>
        <taxon>Dikarya</taxon>
        <taxon>Ascomycota</taxon>
        <taxon>Pezizomycotina</taxon>
        <taxon>Leotiomycetes</taxon>
        <taxon>Helotiales</taxon>
        <taxon>Lachnaceae</taxon>
        <taxon>Lachnellula</taxon>
    </lineage>
</organism>
<dbReference type="AlphaFoldDB" id="A0A8H8S1P3"/>
<comment type="caution">
    <text evidence="2">The sequence shown here is derived from an EMBL/GenBank/DDBJ whole genome shotgun (WGS) entry which is preliminary data.</text>
</comment>
<sequence length="476" mass="54098">MSSDATMPDLDLDKQLVYLAYRDIFKDKLAKLRKRSKVRNVVEKHKDHLHHMQLADSTDSEKICRILGDLLAARLFESESMAKATFPTLFSHRESGNDTALIVKCVDDDFDRECGQRVGENPDALPSLVIHMPKGASLESAPPVIQHRIDRKSGRVRKPTRATTNPTGAILQVGKTVPKEAFLEDIEISLPNHPSRSITPTTTIFADREKGRKVLKRKRDSDITPTNPTYLPSRLQHLILTQTQRLLEECCYTFAEKWFPSMLEANGWDAPEAVELSKWWMALSKCDIPPIAVTLSQGQSLAGLFRRAISIRHCAVHRRPQIPVNKVEEMIRDAWLLSQALQDDLRATQLLHWCKELESLVEHLELRTNSQREAAEAELRNIQNAKVETEERLAKLELRAGQLTQSLKAEGRTHQPIDVEALRHLEEALRRPALTETLSVIAQDQVWQWIESSLGTITILKRAANRTFSQGMSRYS</sequence>
<dbReference type="OrthoDB" id="5324651at2759"/>
<protein>
    <recommendedName>
        <fullName evidence="4">Ubiquinol-cytochrome-c reductase cytochrome c1</fullName>
    </recommendedName>
</protein>
<keyword evidence="3" id="KW-1185">Reference proteome</keyword>
<feature type="coiled-coil region" evidence="1">
    <location>
        <begin position="354"/>
        <end position="406"/>
    </location>
</feature>
<name>A0A8H8S1P3_9HELO</name>
<proteinExistence type="predicted"/>
<gene>
    <name evidence="2" type="ORF">LSUB1_G001259</name>
</gene>
<dbReference type="EMBL" id="QGMJ01000057">
    <property type="protein sequence ID" value="TVY43769.1"/>
    <property type="molecule type" value="Genomic_DNA"/>
</dbReference>
<evidence type="ECO:0000313" key="3">
    <source>
        <dbReference type="Proteomes" id="UP000462212"/>
    </source>
</evidence>
<reference evidence="2 3" key="1">
    <citation type="submission" date="2018-05" db="EMBL/GenBank/DDBJ databases">
        <title>Genome sequencing and assembly of the regulated plant pathogen Lachnellula willkommii and related sister species for the development of diagnostic species identification markers.</title>
        <authorList>
            <person name="Giroux E."/>
            <person name="Bilodeau G."/>
        </authorList>
    </citation>
    <scope>NUCLEOTIDE SEQUENCE [LARGE SCALE GENOMIC DNA]</scope>
    <source>
        <strain evidence="2 3">CBS 197.66</strain>
    </source>
</reference>
<evidence type="ECO:0000313" key="2">
    <source>
        <dbReference type="EMBL" id="TVY43769.1"/>
    </source>
</evidence>
<evidence type="ECO:0008006" key="4">
    <source>
        <dbReference type="Google" id="ProtNLM"/>
    </source>
</evidence>